<accession>A0A512BAG2</accession>
<dbReference type="CDD" id="cd07018">
    <property type="entry name" value="S49_SppA_67K_type"/>
    <property type="match status" value="1"/>
</dbReference>
<dbReference type="GO" id="GO:0006465">
    <property type="term" value="P:signal peptide processing"/>
    <property type="evidence" value="ECO:0007669"/>
    <property type="project" value="InterPro"/>
</dbReference>
<dbReference type="NCBIfam" id="TIGR00706">
    <property type="entry name" value="SppA_dom"/>
    <property type="match status" value="1"/>
</dbReference>
<name>A0A512BAG2_9BACT</name>
<dbReference type="Pfam" id="PF01343">
    <property type="entry name" value="Peptidase_S49"/>
    <property type="match status" value="2"/>
</dbReference>
<dbReference type="InterPro" id="IPR004635">
    <property type="entry name" value="Pept_S49_SppA"/>
</dbReference>
<dbReference type="NCBIfam" id="TIGR00705">
    <property type="entry name" value="SppA_67K"/>
    <property type="match status" value="1"/>
</dbReference>
<feature type="domain" description="Peptidase S49" evidence="9">
    <location>
        <begin position="121"/>
        <end position="270"/>
    </location>
</feature>
<feature type="active site" description="Proton donor/acceptor" evidence="7">
    <location>
        <position position="189"/>
    </location>
</feature>
<keyword evidence="5" id="KW-0720">Serine protease</keyword>
<keyword evidence="6 8" id="KW-0472">Membrane</keyword>
<protein>
    <submittedName>
        <fullName evidence="10">Signal peptide peptidase SppA</fullName>
    </submittedName>
</protein>
<keyword evidence="8" id="KW-1133">Transmembrane helix</keyword>
<proteinExistence type="inferred from homology"/>
<organism evidence="10 11">
    <name type="scientific">Segetibacter aerophilus</name>
    <dbReference type="NCBI Taxonomy" id="670293"/>
    <lineage>
        <taxon>Bacteria</taxon>
        <taxon>Pseudomonadati</taxon>
        <taxon>Bacteroidota</taxon>
        <taxon>Chitinophagia</taxon>
        <taxon>Chitinophagales</taxon>
        <taxon>Chitinophagaceae</taxon>
        <taxon>Segetibacter</taxon>
    </lineage>
</organism>
<keyword evidence="4" id="KW-0378">Hydrolase</keyword>
<keyword evidence="8" id="KW-0812">Transmembrane</keyword>
<dbReference type="Proteomes" id="UP000321513">
    <property type="component" value="Unassembled WGS sequence"/>
</dbReference>
<feature type="transmembrane region" description="Helical" evidence="8">
    <location>
        <begin position="7"/>
        <end position="31"/>
    </location>
</feature>
<dbReference type="CDD" id="cd07023">
    <property type="entry name" value="S49_Sppa_N_C"/>
    <property type="match status" value="1"/>
</dbReference>
<evidence type="ECO:0000256" key="6">
    <source>
        <dbReference type="ARBA" id="ARBA00023136"/>
    </source>
</evidence>
<evidence type="ECO:0000256" key="5">
    <source>
        <dbReference type="ARBA" id="ARBA00022825"/>
    </source>
</evidence>
<dbReference type="Gene3D" id="3.90.226.10">
    <property type="entry name" value="2-enoyl-CoA Hydratase, Chain A, domain 1"/>
    <property type="match status" value="3"/>
</dbReference>
<evidence type="ECO:0000259" key="9">
    <source>
        <dbReference type="Pfam" id="PF01343"/>
    </source>
</evidence>
<gene>
    <name evidence="10" type="ORF">SAE01_14470</name>
</gene>
<feature type="domain" description="Peptidase S49" evidence="9">
    <location>
        <begin position="367"/>
        <end position="517"/>
    </location>
</feature>
<comment type="subcellular location">
    <subcellularLocation>
        <location evidence="1">Membrane</location>
    </subcellularLocation>
</comment>
<dbReference type="InterPro" id="IPR002142">
    <property type="entry name" value="Peptidase_S49"/>
</dbReference>
<dbReference type="RefSeq" id="WP_147203009.1">
    <property type="nucleotide sequence ID" value="NZ_BJYT01000004.1"/>
</dbReference>
<dbReference type="GO" id="GO:0016020">
    <property type="term" value="C:membrane"/>
    <property type="evidence" value="ECO:0007669"/>
    <property type="project" value="UniProtKB-SubCell"/>
</dbReference>
<sequence length="584" mass="64537">MRSFFKIFFASLLALIVFVFIGVLIVIGMVASATSGDKPEVGNKAVLLLDLTKEYKEQKADDAFNIIRGNADENVPGLYDVVRMIEYAKSDSSVKGIYIKAEDNANGFAGSEELRNALIDFKKSHKFVIAFGDVISQKAYYVASAADKIYCNPKGTVDWHGLATTLLFLKGALDKLEIEPQIFYAGKFKSATEPLRAYEMTEPNKLQTSVYLNDLYSHILLAARDKSKLDTAKLHELANSGAIQTATEAAQYHLIDGVKYDDEVKNEIIQNIRIEPTAKINFISLGKYAKAVDFTASSGSKIAIIYAEGELNDGKGKDGEIGSDLYRNLIRKARLDKNIKAIVFRVNSPGGSALASEEIWREITIAKKAKPVIVSFGDVAASGGYYISCNADSIFAQPNTITGSIGVFGIIPNTKKFMNNKLGITFDGVKTGPFADMPSTIRPLNTAEKQFIQNTIDTIYTAFKGRVAEGRKLSMQIVDSIAQGRVWTGERALKLGLVDRLGNINDAVNCAARMAKLNDFQLKEYPEQKGVLEKFLNNYSNEVKVKTIKEEIGEEQYSILQQLKNIRKMVAVPQTRLPFELNIR</sequence>
<evidence type="ECO:0000256" key="8">
    <source>
        <dbReference type="SAM" id="Phobius"/>
    </source>
</evidence>
<evidence type="ECO:0000313" key="11">
    <source>
        <dbReference type="Proteomes" id="UP000321513"/>
    </source>
</evidence>
<dbReference type="GO" id="GO:0008236">
    <property type="term" value="F:serine-type peptidase activity"/>
    <property type="evidence" value="ECO:0007669"/>
    <property type="project" value="UniProtKB-KW"/>
</dbReference>
<evidence type="ECO:0000256" key="2">
    <source>
        <dbReference type="ARBA" id="ARBA00008683"/>
    </source>
</evidence>
<evidence type="ECO:0000256" key="3">
    <source>
        <dbReference type="ARBA" id="ARBA00022670"/>
    </source>
</evidence>
<comment type="caution">
    <text evidence="10">The sequence shown here is derived from an EMBL/GenBank/DDBJ whole genome shotgun (WGS) entry which is preliminary data.</text>
</comment>
<dbReference type="InterPro" id="IPR047217">
    <property type="entry name" value="S49_SppA_67K_type_N"/>
</dbReference>
<dbReference type="AlphaFoldDB" id="A0A512BAG2"/>
<evidence type="ECO:0000256" key="1">
    <source>
        <dbReference type="ARBA" id="ARBA00004370"/>
    </source>
</evidence>
<dbReference type="PANTHER" id="PTHR33209:SF1">
    <property type="entry name" value="PEPTIDASE S49 DOMAIN-CONTAINING PROTEIN"/>
    <property type="match status" value="1"/>
</dbReference>
<dbReference type="InterPro" id="IPR047272">
    <property type="entry name" value="S49_SppA_C"/>
</dbReference>
<keyword evidence="11" id="KW-1185">Reference proteome</keyword>
<reference evidence="10 11" key="1">
    <citation type="submission" date="2019-07" db="EMBL/GenBank/DDBJ databases">
        <title>Whole genome shotgun sequence of Segetibacter aerophilus NBRC 106135.</title>
        <authorList>
            <person name="Hosoyama A."/>
            <person name="Uohara A."/>
            <person name="Ohji S."/>
            <person name="Ichikawa N."/>
        </authorList>
    </citation>
    <scope>NUCLEOTIDE SEQUENCE [LARGE SCALE GENOMIC DNA]</scope>
    <source>
        <strain evidence="10 11">NBRC 106135</strain>
    </source>
</reference>
<dbReference type="InterPro" id="IPR029045">
    <property type="entry name" value="ClpP/crotonase-like_dom_sf"/>
</dbReference>
<comment type="similarity">
    <text evidence="2">Belongs to the peptidase S49 family.</text>
</comment>
<dbReference type="EMBL" id="BJYT01000004">
    <property type="protein sequence ID" value="GEO08951.1"/>
    <property type="molecule type" value="Genomic_DNA"/>
</dbReference>
<dbReference type="Gene3D" id="6.20.330.10">
    <property type="match status" value="1"/>
</dbReference>
<dbReference type="SUPFAM" id="SSF52096">
    <property type="entry name" value="ClpP/crotonase"/>
    <property type="match status" value="2"/>
</dbReference>
<feature type="active site" description="Nucleophile" evidence="7">
    <location>
        <position position="382"/>
    </location>
</feature>
<keyword evidence="3" id="KW-0645">Protease</keyword>
<evidence type="ECO:0000256" key="7">
    <source>
        <dbReference type="PIRSR" id="PIRSR001217-1"/>
    </source>
</evidence>
<dbReference type="InterPro" id="IPR004634">
    <property type="entry name" value="Pept_S49_pIV"/>
</dbReference>
<dbReference type="PANTHER" id="PTHR33209">
    <property type="entry name" value="PROTEASE 4"/>
    <property type="match status" value="1"/>
</dbReference>
<dbReference type="PIRSF" id="PIRSF001217">
    <property type="entry name" value="Protease_4_SppA"/>
    <property type="match status" value="1"/>
</dbReference>
<dbReference type="OrthoDB" id="9764363at2"/>
<evidence type="ECO:0000256" key="4">
    <source>
        <dbReference type="ARBA" id="ARBA00022801"/>
    </source>
</evidence>
<evidence type="ECO:0000313" key="10">
    <source>
        <dbReference type="EMBL" id="GEO08951.1"/>
    </source>
</evidence>